<evidence type="ECO:0000313" key="2">
    <source>
        <dbReference type="EMBL" id="GAA4942603.1"/>
    </source>
</evidence>
<sequence length="76" mass="7596">MARIAPLATALLGLVLCFQAAVGLAGELGAGAWRAAGRLSVVGRLPRLDDYAVFVSVSLLVAGIAALVAAGRGHGR</sequence>
<keyword evidence="1" id="KW-1133">Transmembrane helix</keyword>
<dbReference type="RefSeq" id="WP_345556801.1">
    <property type="nucleotide sequence ID" value="NZ_BAABIK010000013.1"/>
</dbReference>
<accession>A0ABP9GJV9</accession>
<protein>
    <submittedName>
        <fullName evidence="2">Uncharacterized protein</fullName>
    </submittedName>
</protein>
<name>A0ABP9GJV9_9ACTN</name>
<dbReference type="EMBL" id="BAABIK010000013">
    <property type="protein sequence ID" value="GAA4942603.1"/>
    <property type="molecule type" value="Genomic_DNA"/>
</dbReference>
<feature type="transmembrane region" description="Helical" evidence="1">
    <location>
        <begin position="51"/>
        <end position="70"/>
    </location>
</feature>
<comment type="caution">
    <text evidence="2">The sequence shown here is derived from an EMBL/GenBank/DDBJ whole genome shotgun (WGS) entry which is preliminary data.</text>
</comment>
<gene>
    <name evidence="2" type="ORF">GCM10023224_26300</name>
</gene>
<evidence type="ECO:0000256" key="1">
    <source>
        <dbReference type="SAM" id="Phobius"/>
    </source>
</evidence>
<organism evidence="2 3">
    <name type="scientific">Streptomonospora halophila</name>
    <dbReference type="NCBI Taxonomy" id="427369"/>
    <lineage>
        <taxon>Bacteria</taxon>
        <taxon>Bacillati</taxon>
        <taxon>Actinomycetota</taxon>
        <taxon>Actinomycetes</taxon>
        <taxon>Streptosporangiales</taxon>
        <taxon>Nocardiopsidaceae</taxon>
        <taxon>Streptomonospora</taxon>
    </lineage>
</organism>
<keyword evidence="3" id="KW-1185">Reference proteome</keyword>
<dbReference type="Proteomes" id="UP001499993">
    <property type="component" value="Unassembled WGS sequence"/>
</dbReference>
<evidence type="ECO:0000313" key="3">
    <source>
        <dbReference type="Proteomes" id="UP001499993"/>
    </source>
</evidence>
<keyword evidence="1" id="KW-0472">Membrane</keyword>
<proteinExistence type="predicted"/>
<reference evidence="3" key="1">
    <citation type="journal article" date="2019" name="Int. J. Syst. Evol. Microbiol.">
        <title>The Global Catalogue of Microorganisms (GCM) 10K type strain sequencing project: providing services to taxonomists for standard genome sequencing and annotation.</title>
        <authorList>
            <consortium name="The Broad Institute Genomics Platform"/>
            <consortium name="The Broad Institute Genome Sequencing Center for Infectious Disease"/>
            <person name="Wu L."/>
            <person name="Ma J."/>
        </authorList>
    </citation>
    <scope>NUCLEOTIDE SEQUENCE [LARGE SCALE GENOMIC DNA]</scope>
    <source>
        <strain evidence="3">JCM 18123</strain>
    </source>
</reference>
<keyword evidence="1" id="KW-0812">Transmembrane</keyword>